<dbReference type="Pfam" id="PF07883">
    <property type="entry name" value="Cupin_2"/>
    <property type="match status" value="1"/>
</dbReference>
<sequence>MDIPQITTGSDAEQGAMGQIYLATGKHVALRRWEESPGVFSKPTTRDYEAVGYLLEGALELELDGGTAQLSVGDSWLVPAGAIHRYRVLKPIVAIEATSPPARFGDRDKPV</sequence>
<dbReference type="InterPro" id="IPR013096">
    <property type="entry name" value="Cupin_2"/>
</dbReference>
<evidence type="ECO:0000313" key="2">
    <source>
        <dbReference type="EMBL" id="KLU07347.1"/>
    </source>
</evidence>
<dbReference type="STRING" id="595434.RISK_000425"/>
<accession>A0A0J1BLF7</accession>
<keyword evidence="3" id="KW-1185">Reference proteome</keyword>
<dbReference type="AlphaFoldDB" id="A0A0J1BLF7"/>
<dbReference type="EMBL" id="LECT01000006">
    <property type="protein sequence ID" value="KLU07347.1"/>
    <property type="molecule type" value="Genomic_DNA"/>
</dbReference>
<dbReference type="OrthoDB" id="882143at2"/>
<feature type="domain" description="Cupin type-2" evidence="1">
    <location>
        <begin position="37"/>
        <end position="88"/>
    </location>
</feature>
<organism evidence="2 3">
    <name type="scientific">Rhodopirellula islandica</name>
    <dbReference type="NCBI Taxonomy" id="595434"/>
    <lineage>
        <taxon>Bacteria</taxon>
        <taxon>Pseudomonadati</taxon>
        <taxon>Planctomycetota</taxon>
        <taxon>Planctomycetia</taxon>
        <taxon>Pirellulales</taxon>
        <taxon>Pirellulaceae</taxon>
        <taxon>Rhodopirellula</taxon>
    </lineage>
</organism>
<dbReference type="PATRIC" id="fig|595434.4.peg.409"/>
<gene>
    <name evidence="2" type="ORF">RISK_000425</name>
</gene>
<dbReference type="Proteomes" id="UP000036367">
    <property type="component" value="Unassembled WGS sequence"/>
</dbReference>
<name>A0A0J1BLF7_RHOIS</name>
<dbReference type="InterPro" id="IPR014710">
    <property type="entry name" value="RmlC-like_jellyroll"/>
</dbReference>
<reference evidence="2" key="1">
    <citation type="submission" date="2015-05" db="EMBL/GenBank/DDBJ databases">
        <title>Permanent draft genome of Rhodopirellula islandicus K833.</title>
        <authorList>
            <person name="Kizina J."/>
            <person name="Richter M."/>
            <person name="Glockner F.O."/>
            <person name="Harder J."/>
        </authorList>
    </citation>
    <scope>NUCLEOTIDE SEQUENCE [LARGE SCALE GENOMIC DNA]</scope>
    <source>
        <strain evidence="2">K833</strain>
    </source>
</reference>
<dbReference type="Gene3D" id="2.60.120.10">
    <property type="entry name" value="Jelly Rolls"/>
    <property type="match status" value="1"/>
</dbReference>
<evidence type="ECO:0000313" key="3">
    <source>
        <dbReference type="Proteomes" id="UP000036367"/>
    </source>
</evidence>
<evidence type="ECO:0000259" key="1">
    <source>
        <dbReference type="Pfam" id="PF07883"/>
    </source>
</evidence>
<comment type="caution">
    <text evidence="2">The sequence shown here is derived from an EMBL/GenBank/DDBJ whole genome shotgun (WGS) entry which is preliminary data.</text>
</comment>
<dbReference type="InterPro" id="IPR011051">
    <property type="entry name" value="RmlC_Cupin_sf"/>
</dbReference>
<proteinExistence type="predicted"/>
<protein>
    <submittedName>
        <fullName evidence="2">Transcriptional control</fullName>
    </submittedName>
</protein>
<dbReference type="SUPFAM" id="SSF51182">
    <property type="entry name" value="RmlC-like cupins"/>
    <property type="match status" value="1"/>
</dbReference>
<dbReference type="RefSeq" id="WP_047812523.1">
    <property type="nucleotide sequence ID" value="NZ_LECT01000006.1"/>
</dbReference>